<name>A0A831PK09_9BACT</name>
<dbReference type="AlphaFoldDB" id="A0A831PK09"/>
<dbReference type="SUPFAM" id="SSF63829">
    <property type="entry name" value="Calcium-dependent phosphotriesterase"/>
    <property type="match status" value="1"/>
</dbReference>
<protein>
    <recommendedName>
        <fullName evidence="2">Two component regulator propeller</fullName>
    </recommendedName>
</protein>
<dbReference type="Pfam" id="PF07494">
    <property type="entry name" value="Reg_prop"/>
    <property type="match status" value="2"/>
</dbReference>
<comment type="caution">
    <text evidence="1">The sequence shown here is derived from an EMBL/GenBank/DDBJ whole genome shotgun (WGS) entry which is preliminary data.</text>
</comment>
<evidence type="ECO:0008006" key="2">
    <source>
        <dbReference type="Google" id="ProtNLM"/>
    </source>
</evidence>
<sequence>MFACMKSCIALWLTILLFAANSFGKDFRYLRTENGLPDGEINSIVQDSAGNMWFATWSGLVKYDGYYFEVFRPVLGDSASLPEKKIKKLFVDSNDNLWIATSTGLCRYNKSLKTFQSYRFEGIPSGGVNILFLWELDKHLVVHTVDGLYTLPLSQVFEAGRLIARLQVLNNGQSTSNYYHYSKVFNDQIILVNNSTSQPSSLLFA</sequence>
<organism evidence="1">
    <name type="scientific">Mariniphaga anaerophila</name>
    <dbReference type="NCBI Taxonomy" id="1484053"/>
    <lineage>
        <taxon>Bacteria</taxon>
        <taxon>Pseudomonadati</taxon>
        <taxon>Bacteroidota</taxon>
        <taxon>Bacteroidia</taxon>
        <taxon>Marinilabiliales</taxon>
        <taxon>Prolixibacteraceae</taxon>
        <taxon>Mariniphaga</taxon>
    </lineage>
</organism>
<proteinExistence type="predicted"/>
<dbReference type="InterPro" id="IPR015943">
    <property type="entry name" value="WD40/YVTN_repeat-like_dom_sf"/>
</dbReference>
<feature type="non-terminal residue" evidence="1">
    <location>
        <position position="205"/>
    </location>
</feature>
<reference evidence="1" key="1">
    <citation type="journal article" date="2020" name="mSystems">
        <title>Genome- and Community-Level Interaction Insights into Carbon Utilization and Element Cycling Functions of Hydrothermarchaeota in Hydrothermal Sediment.</title>
        <authorList>
            <person name="Zhou Z."/>
            <person name="Liu Y."/>
            <person name="Xu W."/>
            <person name="Pan J."/>
            <person name="Luo Z.H."/>
            <person name="Li M."/>
        </authorList>
    </citation>
    <scope>NUCLEOTIDE SEQUENCE [LARGE SCALE GENOMIC DNA]</scope>
    <source>
        <strain evidence="1">SpSt-1217</strain>
    </source>
</reference>
<dbReference type="InterPro" id="IPR011110">
    <property type="entry name" value="Reg_prop"/>
</dbReference>
<gene>
    <name evidence="1" type="ORF">ENN90_05575</name>
</gene>
<dbReference type="EMBL" id="DSDK01000310">
    <property type="protein sequence ID" value="HDR51080.1"/>
    <property type="molecule type" value="Genomic_DNA"/>
</dbReference>
<dbReference type="Proteomes" id="UP000886047">
    <property type="component" value="Unassembled WGS sequence"/>
</dbReference>
<accession>A0A831PK09</accession>
<dbReference type="Gene3D" id="2.130.10.10">
    <property type="entry name" value="YVTN repeat-like/Quinoprotein amine dehydrogenase"/>
    <property type="match status" value="1"/>
</dbReference>
<evidence type="ECO:0000313" key="1">
    <source>
        <dbReference type="EMBL" id="HDR51080.1"/>
    </source>
</evidence>